<dbReference type="SUPFAM" id="SSF160631">
    <property type="entry name" value="SMI1/KNR4-like"/>
    <property type="match status" value="1"/>
</dbReference>
<gene>
    <name evidence="2" type="ORF">B1H19_05315</name>
</gene>
<sequence length="171" mass="19060">MNDLNRLQQLCPPPEPSHSPMEWAAVERALGTQLPSDYKELVEHYGTGSFKGFLSILQPNAAHEALDIVKVTPSARDAVEKMSEWVEPPCPPRQLQPVAVTSNGDDVFWLMDPPENPDSWKVTVNDLDSEEWFIFDGHLTAFLLGFCTNDVVVPSFPDDLLEKPASFTPTP</sequence>
<dbReference type="Proteomes" id="UP000192726">
    <property type="component" value="Chromosome"/>
</dbReference>
<dbReference type="Gene3D" id="3.40.1580.10">
    <property type="entry name" value="SMI1/KNR4-like"/>
    <property type="match status" value="1"/>
</dbReference>
<keyword evidence="3" id="KW-1185">Reference proteome</keyword>
<evidence type="ECO:0000313" key="3">
    <source>
        <dbReference type="Proteomes" id="UP000192726"/>
    </source>
</evidence>
<evidence type="ECO:0000259" key="1">
    <source>
        <dbReference type="SMART" id="SM00860"/>
    </source>
</evidence>
<proteinExistence type="predicted"/>
<dbReference type="InterPro" id="IPR018958">
    <property type="entry name" value="Knr4/Smi1-like_dom"/>
</dbReference>
<dbReference type="KEGG" id="sgv:B1H19_05315"/>
<organism evidence="2 3">
    <name type="scientific">Streptomyces gilvosporeus</name>
    <dbReference type="NCBI Taxonomy" id="553510"/>
    <lineage>
        <taxon>Bacteria</taxon>
        <taxon>Bacillati</taxon>
        <taxon>Actinomycetota</taxon>
        <taxon>Actinomycetes</taxon>
        <taxon>Kitasatosporales</taxon>
        <taxon>Streptomycetaceae</taxon>
        <taxon>Streptomyces</taxon>
    </lineage>
</organism>
<evidence type="ECO:0000313" key="2">
    <source>
        <dbReference type="EMBL" id="ARF53677.1"/>
    </source>
</evidence>
<dbReference type="Pfam" id="PF14568">
    <property type="entry name" value="SUKH_6"/>
    <property type="match status" value="1"/>
</dbReference>
<dbReference type="STRING" id="553510.B1H19_05315"/>
<name>A0A1V0TL73_9ACTN</name>
<reference evidence="2 3" key="1">
    <citation type="submission" date="2017-04" db="EMBL/GenBank/DDBJ databases">
        <title>Complete Genome Sequence of Streptomyces gilvosporeus F607, a Capable Producer of Natamycin.</title>
        <authorList>
            <person name="Zong G."/>
            <person name="Zhong C."/>
            <person name="Fu J."/>
            <person name="Qin R."/>
            <person name="Cao G."/>
        </authorList>
    </citation>
    <scope>NUCLEOTIDE SEQUENCE [LARGE SCALE GENOMIC DNA]</scope>
    <source>
        <strain evidence="2 3">F607</strain>
    </source>
</reference>
<dbReference type="EMBL" id="CP020569">
    <property type="protein sequence ID" value="ARF53677.1"/>
    <property type="molecule type" value="Genomic_DNA"/>
</dbReference>
<dbReference type="InterPro" id="IPR037883">
    <property type="entry name" value="Knr4/Smi1-like_sf"/>
</dbReference>
<protein>
    <recommendedName>
        <fullName evidence="1">Knr4/Smi1-like domain-containing protein</fullName>
    </recommendedName>
</protein>
<dbReference type="RefSeq" id="WP_083103467.1">
    <property type="nucleotide sequence ID" value="NZ_CP020569.1"/>
</dbReference>
<dbReference type="SMART" id="SM00860">
    <property type="entry name" value="SMI1_KNR4"/>
    <property type="match status" value="1"/>
</dbReference>
<dbReference type="AlphaFoldDB" id="A0A1V0TL73"/>
<dbReference type="OrthoDB" id="5572373at2"/>
<accession>A0A1V0TL73</accession>
<feature type="domain" description="Knr4/Smi1-like" evidence="1">
    <location>
        <begin position="17"/>
        <end position="145"/>
    </location>
</feature>